<dbReference type="Gene3D" id="3.30.565.10">
    <property type="entry name" value="Histidine kinase-like ATPase, C-terminal domain"/>
    <property type="match status" value="1"/>
</dbReference>
<gene>
    <name evidence="13" type="ORF">Bccel_0018</name>
</gene>
<organism evidence="13 14">
    <name type="scientific">Pseudobacteroides cellulosolvens ATCC 35603 = DSM 2933</name>
    <dbReference type="NCBI Taxonomy" id="398512"/>
    <lineage>
        <taxon>Bacteria</taxon>
        <taxon>Bacillati</taxon>
        <taxon>Bacillota</taxon>
        <taxon>Clostridia</taxon>
        <taxon>Eubacteriales</taxon>
        <taxon>Oscillospiraceae</taxon>
        <taxon>Pseudobacteroides</taxon>
    </lineage>
</organism>
<evidence type="ECO:0000256" key="3">
    <source>
        <dbReference type="ARBA" id="ARBA00022553"/>
    </source>
</evidence>
<feature type="transmembrane region" description="Helical" evidence="9">
    <location>
        <begin position="37"/>
        <end position="54"/>
    </location>
</feature>
<keyword evidence="3" id="KW-0597">Phosphoprotein</keyword>
<dbReference type="SUPFAM" id="SSF55874">
    <property type="entry name" value="ATPase domain of HSP90 chaperone/DNA topoisomerase II/histidine kinase"/>
    <property type="match status" value="1"/>
</dbReference>
<keyword evidence="7" id="KW-0067">ATP-binding</keyword>
<feature type="transmembrane region" description="Helical" evidence="9">
    <location>
        <begin position="140"/>
        <end position="161"/>
    </location>
</feature>
<evidence type="ECO:0000256" key="9">
    <source>
        <dbReference type="SAM" id="Phobius"/>
    </source>
</evidence>
<dbReference type="GO" id="GO:0016020">
    <property type="term" value="C:membrane"/>
    <property type="evidence" value="ECO:0007669"/>
    <property type="project" value="InterPro"/>
</dbReference>
<comment type="caution">
    <text evidence="13">The sequence shown here is derived from an EMBL/GenBank/DDBJ whole genome shotgun (WGS) entry which is preliminary data.</text>
</comment>
<keyword evidence="9" id="KW-0472">Membrane</keyword>
<dbReference type="AlphaFoldDB" id="A0A0L6JFZ0"/>
<evidence type="ECO:0000313" key="13">
    <source>
        <dbReference type="EMBL" id="KNY24761.1"/>
    </source>
</evidence>
<evidence type="ECO:0000259" key="10">
    <source>
        <dbReference type="Pfam" id="PF02518"/>
    </source>
</evidence>
<keyword evidence="5" id="KW-0547">Nucleotide-binding</keyword>
<feature type="transmembrane region" description="Helical" evidence="9">
    <location>
        <begin position="173"/>
        <end position="192"/>
    </location>
</feature>
<feature type="domain" description="Histidine kinase N-terminal 7TM region" evidence="12">
    <location>
        <begin position="15"/>
        <end position="227"/>
    </location>
</feature>
<dbReference type="GO" id="GO:0046983">
    <property type="term" value="F:protein dimerization activity"/>
    <property type="evidence" value="ECO:0007669"/>
    <property type="project" value="InterPro"/>
</dbReference>
<dbReference type="EC" id="2.7.13.3" evidence="2"/>
<proteinExistence type="predicted"/>
<evidence type="ECO:0000259" key="11">
    <source>
        <dbReference type="Pfam" id="PF07730"/>
    </source>
</evidence>
<evidence type="ECO:0000313" key="14">
    <source>
        <dbReference type="Proteomes" id="UP000036923"/>
    </source>
</evidence>
<dbReference type="InterPro" id="IPR036890">
    <property type="entry name" value="HATPase_C_sf"/>
</dbReference>
<dbReference type="Pfam" id="PF02518">
    <property type="entry name" value="HATPase_c"/>
    <property type="match status" value="1"/>
</dbReference>
<dbReference type="STRING" id="398512.Bccel_0018"/>
<keyword evidence="6 13" id="KW-0418">Kinase</keyword>
<name>A0A0L6JFZ0_9FIRM</name>
<keyword evidence="8" id="KW-0902">Two-component regulatory system</keyword>
<keyword evidence="4" id="KW-0808">Transferase</keyword>
<dbReference type="InterPro" id="IPR035965">
    <property type="entry name" value="PAS-like_dom_sf"/>
</dbReference>
<dbReference type="Proteomes" id="UP000036923">
    <property type="component" value="Unassembled WGS sequence"/>
</dbReference>
<evidence type="ECO:0000256" key="4">
    <source>
        <dbReference type="ARBA" id="ARBA00022679"/>
    </source>
</evidence>
<protein>
    <recommendedName>
        <fullName evidence="2">histidine kinase</fullName>
        <ecNumber evidence="2">2.7.13.3</ecNumber>
    </recommendedName>
</protein>
<feature type="transmembrane region" description="Helical" evidence="9">
    <location>
        <begin position="204"/>
        <end position="222"/>
    </location>
</feature>
<reference evidence="14" key="1">
    <citation type="submission" date="2015-07" db="EMBL/GenBank/DDBJ databases">
        <title>Near-Complete Genome Sequence of the Cellulolytic Bacterium Bacteroides (Pseudobacteroides) cellulosolvens ATCC 35603.</title>
        <authorList>
            <person name="Dassa B."/>
            <person name="Utturkar S.M."/>
            <person name="Klingeman D.M."/>
            <person name="Hurt R.A."/>
            <person name="Keller M."/>
            <person name="Xu J."/>
            <person name="Reddy Y.H.K."/>
            <person name="Borovok I."/>
            <person name="Grinberg I.R."/>
            <person name="Lamed R."/>
            <person name="Zhivin O."/>
            <person name="Bayer E.A."/>
            <person name="Brown S.D."/>
        </authorList>
    </citation>
    <scope>NUCLEOTIDE SEQUENCE [LARGE SCALE GENOMIC DNA]</scope>
    <source>
        <strain evidence="14">DSM 2933</strain>
    </source>
</reference>
<dbReference type="Gene3D" id="3.30.450.20">
    <property type="entry name" value="PAS domain"/>
    <property type="match status" value="1"/>
</dbReference>
<dbReference type="CDD" id="cd16917">
    <property type="entry name" value="HATPase_UhpB-NarQ-NarX-like"/>
    <property type="match status" value="1"/>
</dbReference>
<evidence type="ECO:0000256" key="2">
    <source>
        <dbReference type="ARBA" id="ARBA00012438"/>
    </source>
</evidence>
<feature type="transmembrane region" description="Helical" evidence="9">
    <location>
        <begin position="104"/>
        <end position="128"/>
    </location>
</feature>
<evidence type="ECO:0000256" key="7">
    <source>
        <dbReference type="ARBA" id="ARBA00022840"/>
    </source>
</evidence>
<dbReference type="InterPro" id="IPR050482">
    <property type="entry name" value="Sensor_HK_TwoCompSys"/>
</dbReference>
<dbReference type="SUPFAM" id="SSF55785">
    <property type="entry name" value="PYP-like sensor domain (PAS domain)"/>
    <property type="match status" value="1"/>
</dbReference>
<keyword evidence="14" id="KW-1185">Reference proteome</keyword>
<dbReference type="Pfam" id="PF07730">
    <property type="entry name" value="HisKA_3"/>
    <property type="match status" value="1"/>
</dbReference>
<evidence type="ECO:0000256" key="1">
    <source>
        <dbReference type="ARBA" id="ARBA00000085"/>
    </source>
</evidence>
<evidence type="ECO:0000256" key="5">
    <source>
        <dbReference type="ARBA" id="ARBA00022741"/>
    </source>
</evidence>
<feature type="transmembrane region" description="Helical" evidence="9">
    <location>
        <begin position="74"/>
        <end position="92"/>
    </location>
</feature>
<dbReference type="InterPro" id="IPR011712">
    <property type="entry name" value="Sig_transdc_His_kin_sub3_dim/P"/>
</dbReference>
<dbReference type="InterPro" id="IPR003594">
    <property type="entry name" value="HATPase_dom"/>
</dbReference>
<sequence length="591" mass="68400">MEIKIVLNLRSELLLISILTTLIGILFLAINAKRNRVTYLFGVFQFAALLWSIFEFLEVYSGDTKSKWLVTQLKFFPISFVGAIWLIFSLYYSEQKILKNKKTIPVLLFTPIIFYIFCVTNNYHYLYFNVFNFNVTGFGYIFWMHVIESYIYVLIGIVLLIKQNFKLSKDTKQIFISIAMIVPLIINILHVIKVIYTPFDVTPLFFPLSMTIFAIATYRMNFLNILPFAYKRIFENLEEAVIVVDNQNKIINFNEIFKNTFSKKYEFNIDTDFNIFTQSMRLNTKNNHAIEKSLRILEGHEGLLFDGEIELDIPQKRVFQLKVRRIFDNNKELAGRCILFQDITEYKELIEDVEYKNEELTAINEELTTVNEELNKYLSIVEELTLSKERNRIAREVHDTLGHSLTMIMMITKIIKANLSEDKRVDAVKRLVDVEEISQNALSEIRNSIKGLRQEEENSRDIVYAIEKIIKYSSSSNVKIGLAIMGQEYYPDVLNSRNIEKLVEISSKVCREAVTNAIRHGKAGEISIFLKFCNDKIKIYILDNGNGCQSIKKGYGLMGMEERVKEAAGTIAFGAGGEMGFNIHIELPLEG</sequence>
<dbReference type="RefSeq" id="WP_036939274.1">
    <property type="nucleotide sequence ID" value="NZ_JQKC01000009.1"/>
</dbReference>
<dbReference type="GO" id="GO:0000155">
    <property type="term" value="F:phosphorelay sensor kinase activity"/>
    <property type="evidence" value="ECO:0007669"/>
    <property type="project" value="InterPro"/>
</dbReference>
<dbReference type="PANTHER" id="PTHR24421">
    <property type="entry name" value="NITRATE/NITRITE SENSOR PROTEIN NARX-RELATED"/>
    <property type="match status" value="1"/>
</dbReference>
<comment type="catalytic activity">
    <reaction evidence="1">
        <text>ATP + protein L-histidine = ADP + protein N-phospho-L-histidine.</text>
        <dbReference type="EC" id="2.7.13.3"/>
    </reaction>
</comment>
<dbReference type="OrthoDB" id="9781904at2"/>
<feature type="domain" description="Histidine kinase/HSP90-like ATPase" evidence="10">
    <location>
        <begin position="508"/>
        <end position="590"/>
    </location>
</feature>
<dbReference type="EMBL" id="LGTC01000001">
    <property type="protein sequence ID" value="KNY24761.1"/>
    <property type="molecule type" value="Genomic_DNA"/>
</dbReference>
<feature type="transmembrane region" description="Helical" evidence="9">
    <location>
        <begin position="13"/>
        <end position="30"/>
    </location>
</feature>
<dbReference type="PANTHER" id="PTHR24421:SF10">
    <property type="entry name" value="NITRATE_NITRITE SENSOR PROTEIN NARQ"/>
    <property type="match status" value="1"/>
</dbReference>
<dbReference type="eggNOG" id="COG3920">
    <property type="taxonomic scope" value="Bacteria"/>
</dbReference>
<evidence type="ECO:0000259" key="12">
    <source>
        <dbReference type="Pfam" id="PF16927"/>
    </source>
</evidence>
<dbReference type="eggNOG" id="COG4585">
    <property type="taxonomic scope" value="Bacteria"/>
</dbReference>
<keyword evidence="9" id="KW-0812">Transmembrane</keyword>
<evidence type="ECO:0000256" key="8">
    <source>
        <dbReference type="ARBA" id="ARBA00023012"/>
    </source>
</evidence>
<accession>A0A0L6JFZ0</accession>
<feature type="domain" description="Signal transduction histidine kinase subgroup 3 dimerisation and phosphoacceptor" evidence="11">
    <location>
        <begin position="389"/>
        <end position="456"/>
    </location>
</feature>
<dbReference type="Gene3D" id="1.20.5.1930">
    <property type="match status" value="1"/>
</dbReference>
<keyword evidence="9" id="KW-1133">Transmembrane helix</keyword>
<dbReference type="Pfam" id="PF16927">
    <property type="entry name" value="HisKA_7TM"/>
    <property type="match status" value="1"/>
</dbReference>
<dbReference type="GO" id="GO:0005524">
    <property type="term" value="F:ATP binding"/>
    <property type="evidence" value="ECO:0007669"/>
    <property type="project" value="UniProtKB-KW"/>
</dbReference>
<dbReference type="InterPro" id="IPR031621">
    <property type="entry name" value="HisKA_7TM"/>
</dbReference>
<evidence type="ECO:0000256" key="6">
    <source>
        <dbReference type="ARBA" id="ARBA00022777"/>
    </source>
</evidence>